<accession>A0ABY3N1D9</accession>
<keyword evidence="7" id="KW-1185">Reference proteome</keyword>
<feature type="active site" description="Proton acceptor" evidence="4">
    <location>
        <position position="267"/>
    </location>
</feature>
<evidence type="ECO:0000256" key="2">
    <source>
        <dbReference type="ARBA" id="ARBA00022963"/>
    </source>
</evidence>
<proteinExistence type="predicted"/>
<keyword evidence="3 4" id="KW-0443">Lipid metabolism</keyword>
<evidence type="ECO:0000256" key="1">
    <source>
        <dbReference type="ARBA" id="ARBA00022801"/>
    </source>
</evidence>
<reference evidence="6 7" key="1">
    <citation type="submission" date="2019-08" db="EMBL/GenBank/DDBJ databases">
        <title>Microbe sample from Colwellia echini.</title>
        <authorList>
            <person name="Christiansen L."/>
            <person name="Pathiraja D."/>
            <person name="Schultz-Johansen M."/>
            <person name="Choi I.-G."/>
            <person name="Stougaard P."/>
        </authorList>
    </citation>
    <scope>NUCLEOTIDE SEQUENCE [LARGE SCALE GENOMIC DNA]</scope>
    <source>
        <strain evidence="6 7">A3</strain>
    </source>
</reference>
<dbReference type="SUPFAM" id="SSF52151">
    <property type="entry name" value="FabD/lysophospholipase-like"/>
    <property type="match status" value="1"/>
</dbReference>
<dbReference type="InterPro" id="IPR002641">
    <property type="entry name" value="PNPLA_dom"/>
</dbReference>
<dbReference type="Proteomes" id="UP000815846">
    <property type="component" value="Unassembled WGS sequence"/>
</dbReference>
<feature type="short sequence motif" description="DGA/G" evidence="4">
    <location>
        <begin position="267"/>
        <end position="269"/>
    </location>
</feature>
<dbReference type="PANTHER" id="PTHR14226">
    <property type="entry name" value="NEUROPATHY TARGET ESTERASE/SWISS CHEESE D.MELANOGASTER"/>
    <property type="match status" value="1"/>
</dbReference>
<gene>
    <name evidence="6" type="ORF">CWS31_001950</name>
</gene>
<dbReference type="Gene3D" id="3.40.1090.10">
    <property type="entry name" value="Cytosolic phospholipase A2 catalytic domain"/>
    <property type="match status" value="1"/>
</dbReference>
<feature type="short sequence motif" description="GXGXXG" evidence="4">
    <location>
        <begin position="93"/>
        <end position="98"/>
    </location>
</feature>
<comment type="caution">
    <text evidence="6">The sequence shown here is derived from an EMBL/GenBank/DDBJ whole genome shotgun (WGS) entry which is preliminary data.</text>
</comment>
<dbReference type="EMBL" id="PJAI02000001">
    <property type="protein sequence ID" value="TYK67308.1"/>
    <property type="molecule type" value="Genomic_DNA"/>
</dbReference>
<evidence type="ECO:0000313" key="6">
    <source>
        <dbReference type="EMBL" id="TYK67308.1"/>
    </source>
</evidence>
<dbReference type="PANTHER" id="PTHR14226:SF74">
    <property type="entry name" value="BLR4684 PROTEIN"/>
    <property type="match status" value="1"/>
</dbReference>
<dbReference type="PROSITE" id="PS51635">
    <property type="entry name" value="PNPLA"/>
    <property type="match status" value="1"/>
</dbReference>
<protein>
    <submittedName>
        <fullName evidence="6">Patatin</fullName>
    </submittedName>
</protein>
<dbReference type="InterPro" id="IPR016035">
    <property type="entry name" value="Acyl_Trfase/lysoPLipase"/>
</dbReference>
<dbReference type="InterPro" id="IPR050301">
    <property type="entry name" value="NTE"/>
</dbReference>
<evidence type="ECO:0000256" key="3">
    <source>
        <dbReference type="ARBA" id="ARBA00023098"/>
    </source>
</evidence>
<comment type="caution">
    <text evidence="4">Lacks conserved residue(s) required for the propagation of feature annotation.</text>
</comment>
<evidence type="ECO:0000313" key="7">
    <source>
        <dbReference type="Proteomes" id="UP000815846"/>
    </source>
</evidence>
<name>A0ABY3N1D9_9GAMM</name>
<keyword evidence="1 4" id="KW-0378">Hydrolase</keyword>
<organism evidence="6 7">
    <name type="scientific">Colwellia echini</name>
    <dbReference type="NCBI Taxonomy" id="1982103"/>
    <lineage>
        <taxon>Bacteria</taxon>
        <taxon>Pseudomonadati</taxon>
        <taxon>Pseudomonadota</taxon>
        <taxon>Gammaproteobacteria</taxon>
        <taxon>Alteromonadales</taxon>
        <taxon>Colwelliaceae</taxon>
        <taxon>Colwellia</taxon>
    </lineage>
</organism>
<feature type="domain" description="PNPLA" evidence="5">
    <location>
        <begin position="89"/>
        <end position="281"/>
    </location>
</feature>
<sequence length="415" mass="46497">MHVLNWWTGSASFKNLSISILIALILSGCSSRATPLPKEYSQMLPWGALDLDVNNKDSQFTLRRSLGDVLKQRMLELSPNSTNADFNILALSGGGAGGAYGAGVLNGWKDNGTLPDFDVVTAISTGSIMASFAFLGGEKIAKLDTIFNNLASEDLYTSSWLNIFSDATLSDPTPLKMALKKGINEEFLIKIAAEHKKGRRLYVGTTNLDTGQLVVWDMGAIAASDHPDKVQRYRDIIYASCAVPVIFPPHFFEIPINGEKYSQMHVDGGVYSNVFMVGMFINWVNELQIQQDVSAKVETNLYIIANKKYRERHEYEPVPLRIRPILNSFINVEMDLLFDRSVSRIYHSAKQKGVNFHMATIPQNSNDIKSMLEFVPSEMREVYKLGYGKAIKGYDWQTEILWNEYDLKVGKPLNE</sequence>
<dbReference type="Pfam" id="PF01734">
    <property type="entry name" value="Patatin"/>
    <property type="match status" value="1"/>
</dbReference>
<evidence type="ECO:0000259" key="5">
    <source>
        <dbReference type="PROSITE" id="PS51635"/>
    </source>
</evidence>
<evidence type="ECO:0000256" key="4">
    <source>
        <dbReference type="PROSITE-ProRule" id="PRU01161"/>
    </source>
</evidence>
<keyword evidence="2 4" id="KW-0442">Lipid degradation</keyword>
<feature type="active site" description="Nucleophile" evidence="4">
    <location>
        <position position="124"/>
    </location>
</feature>